<feature type="region of interest" description="Disordered" evidence="1">
    <location>
        <begin position="685"/>
        <end position="719"/>
    </location>
</feature>
<feature type="region of interest" description="Disordered" evidence="1">
    <location>
        <begin position="412"/>
        <end position="489"/>
    </location>
</feature>
<feature type="compositionally biased region" description="Acidic residues" evidence="1">
    <location>
        <begin position="253"/>
        <end position="272"/>
    </location>
</feature>
<dbReference type="GO" id="GO:0003712">
    <property type="term" value="F:transcription coregulator activity"/>
    <property type="evidence" value="ECO:0007669"/>
    <property type="project" value="InterPro"/>
</dbReference>
<feature type="region of interest" description="Disordered" evidence="1">
    <location>
        <begin position="882"/>
        <end position="914"/>
    </location>
</feature>
<dbReference type="RefSeq" id="XP_004181870.1">
    <property type="nucleotide sequence ID" value="XM_004181822.1"/>
</dbReference>
<evidence type="ECO:0000313" key="2">
    <source>
        <dbReference type="EMBL" id="CCH62351.1"/>
    </source>
</evidence>
<feature type="compositionally biased region" description="Acidic residues" evidence="1">
    <location>
        <begin position="427"/>
        <end position="437"/>
    </location>
</feature>
<feature type="region of interest" description="Disordered" evidence="1">
    <location>
        <begin position="307"/>
        <end position="329"/>
    </location>
</feature>
<dbReference type="Proteomes" id="UP000002866">
    <property type="component" value="Chromosome 8"/>
</dbReference>
<dbReference type="PANTHER" id="PTHR28057:SF1">
    <property type="entry name" value="PROTEIN IFH1-RELATED"/>
    <property type="match status" value="1"/>
</dbReference>
<name>I2H7J9_HENB6</name>
<feature type="compositionally biased region" description="Basic and acidic residues" evidence="1">
    <location>
        <begin position="993"/>
        <end position="1004"/>
    </location>
</feature>
<dbReference type="EMBL" id="HE806323">
    <property type="protein sequence ID" value="CCH62351.1"/>
    <property type="molecule type" value="Genomic_DNA"/>
</dbReference>
<dbReference type="InterPro" id="IPR018837">
    <property type="entry name" value="TF_CRF1/IFH1"/>
</dbReference>
<evidence type="ECO:0000256" key="1">
    <source>
        <dbReference type="SAM" id="MobiDB-lite"/>
    </source>
</evidence>
<reference evidence="2 3" key="1">
    <citation type="journal article" date="2011" name="Proc. Natl. Acad. Sci. U.S.A.">
        <title>Evolutionary erosion of yeast sex chromosomes by mating-type switching accidents.</title>
        <authorList>
            <person name="Gordon J.L."/>
            <person name="Armisen D."/>
            <person name="Proux-Wera E."/>
            <person name="Oheigeartaigh S.S."/>
            <person name="Byrne K.P."/>
            <person name="Wolfe K.H."/>
        </authorList>
    </citation>
    <scope>NUCLEOTIDE SEQUENCE [LARGE SCALE GENOMIC DNA]</scope>
    <source>
        <strain evidence="3">ATCC 34711 / CBS 6284 / DSM 70876 / NBRC 10599 / NRRL Y-10934 / UCD 77-7</strain>
    </source>
</reference>
<feature type="region of interest" description="Disordered" evidence="1">
    <location>
        <begin position="253"/>
        <end position="292"/>
    </location>
</feature>
<dbReference type="OrthoDB" id="4047468at2759"/>
<dbReference type="PANTHER" id="PTHR28057">
    <property type="entry name" value="PROTEIN IFH1-RELATED"/>
    <property type="match status" value="1"/>
</dbReference>
<dbReference type="KEGG" id="tbl:TBLA_0H00600"/>
<dbReference type="GO" id="GO:0060962">
    <property type="term" value="P:regulation of ribosomal protein gene transcription by RNA polymerase II"/>
    <property type="evidence" value="ECO:0007669"/>
    <property type="project" value="InterPro"/>
</dbReference>
<feature type="compositionally biased region" description="Polar residues" evidence="1">
    <location>
        <begin position="889"/>
        <end position="911"/>
    </location>
</feature>
<dbReference type="FunCoup" id="I2H7J9">
    <property type="interactions" value="456"/>
</dbReference>
<feature type="compositionally biased region" description="Polar residues" evidence="1">
    <location>
        <begin position="30"/>
        <end position="60"/>
    </location>
</feature>
<dbReference type="STRING" id="1071380.I2H7J9"/>
<feature type="region of interest" description="Disordered" evidence="1">
    <location>
        <begin position="143"/>
        <end position="164"/>
    </location>
</feature>
<dbReference type="HOGENOM" id="CLU_009986_0_0_1"/>
<feature type="compositionally biased region" description="Low complexity" evidence="1">
    <location>
        <begin position="774"/>
        <end position="784"/>
    </location>
</feature>
<feature type="region of interest" description="Disordered" evidence="1">
    <location>
        <begin position="342"/>
        <end position="362"/>
    </location>
</feature>
<evidence type="ECO:0008006" key="4">
    <source>
        <dbReference type="Google" id="ProtNLM"/>
    </source>
</evidence>
<feature type="region of interest" description="Disordered" evidence="1">
    <location>
        <begin position="774"/>
        <end position="804"/>
    </location>
</feature>
<feature type="compositionally biased region" description="Basic residues" evidence="1">
    <location>
        <begin position="1"/>
        <end position="24"/>
    </location>
</feature>
<dbReference type="Pfam" id="PF10380">
    <property type="entry name" value="CRF1"/>
    <property type="match status" value="1"/>
</dbReference>
<feature type="region of interest" description="Disordered" evidence="1">
    <location>
        <begin position="227"/>
        <end position="246"/>
    </location>
</feature>
<sequence>MSTGKKSPRKKIISSPSKRQRSGKKAIPSSPYSPEAVSNSKMTIPNDTTKLLGSKLSNKHTALGRKTASKSSLSKKPITTITDTTHVVSDVDVTIGNSIQDEQEELNNDDKNEKFSIDHSRIANKSILDNKFLNNTNDNRVATKSLDNSTGKQSKLIQKEDTPNTQQIAAPIMLDNLKEIPTSSSISTLRQYTEDDDYDKVTSETESSKIISLAENNATPKNEAELENNTLQNSSTSSISKDDSDVYEDISDIEVDVDNSSDDSSEDEEDSGDDRSSIYSSDSSEDENMNFVKLRAQRKKKAMKALSVMKRNNAPMKSSDSYINSSPSKAPIASSLFSDEINDSEHKNQQHLMPNSDIPVDTTEDIGEEVHLDDSKMKRINNTIMNSDSDEDSDYNIDQDEYFNAIDNDNEAVSSNETDNEHTGLETGDDDDSPILDEETKNIVTEFRSDDELSFDGSVHEQGSDPDDWDMTSSDNSSKSQEDEEEGEILSNVESIYTDDYNVLQLNGMYEDDIDDENEEDNEGNSNLMMELTMPFYEDSKFSNLYYYEDGTEPRLGLSTQLPKLLNDDKIKKIRRIVAKKKENEEIKERRKLLKETRKKNKKSLNDDGNDYIFGVFFHSDDSDMDDKETIYKVNHDSNFLNNNVINSNTYNSSAALTSSVNNMHFEKDYESSNDDNILMDEARLASDDESDDNSSKISSQKNYTPRIDTETVSSSSDSISLTLADIDDEISSDEFSSYDVSDVSNDNGAISNVFVDIDDLDPDSFYFNLSDGESSSSVFSDNDSGVKLMSTNDSHERPDSDENIVYVDDETTDEDTNLPPPEARNKSIGTKAKEIVSANVVGLKPPKLGTWDTENKPFSIIDGLSTKSLYPLIQEYQQLMKAEKSESSNENDTNAGTPNENSQYAASSTHQDGDELTLNELLNMSELDDDEEANIQSLSTSDWYKRPKVPLSAFRNKGASNLEDEFLLPANSTRKVPIGYIGNDKTRRRIDKIKEKQRKESEKRRKIKKKKKLLKLKRERDRKEKQRLQDTIMTPVALSTENSLLLGDQNNLFNPTEFGLGNLNDSIAGNPQGQDDINNGLSNNLGLSTARKESIKGMGIEDIHKLLGENNGDTLLDLDTDNDNDHSNLGGVVAFNGESINSGNLESIMMTNNNQNGSSDAEIMLSTDADILASLTAPVRLEDFDEENGSMWRRRHSIVEAAGENMRFTKNGVFSENALADLEGILGTTRDNTTELAGNVFDLSEVIQ</sequence>
<gene>
    <name evidence="2" type="primary">TBLA0H00600</name>
    <name evidence="2" type="ORF">TBLA_0H00600</name>
</gene>
<accession>I2H7J9</accession>
<feature type="compositionally biased region" description="Polar residues" evidence="1">
    <location>
        <begin position="143"/>
        <end position="156"/>
    </location>
</feature>
<dbReference type="eggNOG" id="ENOG502QQB6">
    <property type="taxonomic scope" value="Eukaryota"/>
</dbReference>
<protein>
    <recommendedName>
        <fullName evidence="4">Protein IFH1</fullName>
    </recommendedName>
</protein>
<keyword evidence="3" id="KW-1185">Reference proteome</keyword>
<feature type="region of interest" description="Disordered" evidence="1">
    <location>
        <begin position="988"/>
        <end position="1012"/>
    </location>
</feature>
<feature type="region of interest" description="Disordered" evidence="1">
    <location>
        <begin position="1"/>
        <end position="75"/>
    </location>
</feature>
<dbReference type="OMA" id="KLGTWET"/>
<proteinExistence type="predicted"/>
<feature type="compositionally biased region" description="Polar residues" evidence="1">
    <location>
        <begin position="315"/>
        <end position="328"/>
    </location>
</feature>
<organism evidence="2 3">
    <name type="scientific">Henningerozyma blattae (strain ATCC 34711 / CBS 6284 / DSM 70876 / NBRC 10599 / NRRL Y-10934 / UCD 77-7)</name>
    <name type="common">Yeast</name>
    <name type="synonym">Tetrapisispora blattae</name>
    <dbReference type="NCBI Taxonomy" id="1071380"/>
    <lineage>
        <taxon>Eukaryota</taxon>
        <taxon>Fungi</taxon>
        <taxon>Dikarya</taxon>
        <taxon>Ascomycota</taxon>
        <taxon>Saccharomycotina</taxon>
        <taxon>Saccharomycetes</taxon>
        <taxon>Saccharomycetales</taxon>
        <taxon>Saccharomycetaceae</taxon>
        <taxon>Henningerozyma</taxon>
    </lineage>
</organism>
<dbReference type="AlphaFoldDB" id="I2H7J9"/>
<dbReference type="GeneID" id="14497508"/>
<dbReference type="InParanoid" id="I2H7J9"/>
<evidence type="ECO:0000313" key="3">
    <source>
        <dbReference type="Proteomes" id="UP000002866"/>
    </source>
</evidence>